<evidence type="ECO:0008006" key="3">
    <source>
        <dbReference type="Google" id="ProtNLM"/>
    </source>
</evidence>
<protein>
    <recommendedName>
        <fullName evidence="3">OmpA-like domain-containing protein</fullName>
    </recommendedName>
</protein>
<evidence type="ECO:0000313" key="2">
    <source>
        <dbReference type="Proteomes" id="UP000583127"/>
    </source>
</evidence>
<proteinExistence type="predicted"/>
<gene>
    <name evidence="1" type="ORF">HHL14_17110</name>
</gene>
<keyword evidence="2" id="KW-1185">Reference proteome</keyword>
<dbReference type="Proteomes" id="UP000583127">
    <property type="component" value="Unassembled WGS sequence"/>
</dbReference>
<organism evidence="1 2">
    <name type="scientific">Paraburkholderia antibiotica</name>
    <dbReference type="NCBI Taxonomy" id="2728839"/>
    <lineage>
        <taxon>Bacteria</taxon>
        <taxon>Pseudomonadati</taxon>
        <taxon>Pseudomonadota</taxon>
        <taxon>Betaproteobacteria</taxon>
        <taxon>Burkholderiales</taxon>
        <taxon>Burkholderiaceae</taxon>
        <taxon>Paraburkholderia</taxon>
    </lineage>
</organism>
<sequence length="132" mass="14949">MPFNTTALSNANRRLISDAVSKAKKWPDVQILAVVVAGAYIDERDLDVLQDRRGEVVKTYLRTLGISSKNIYVEPYTMTRGSVMTRPDGEPDIRQIEIELSPICKDGDCRWMCDDPRLAPKLEPYNPDPKPQ</sequence>
<name>A0A7X9X6U3_9BURK</name>
<reference evidence="1 2" key="1">
    <citation type="submission" date="2020-04" db="EMBL/GenBank/DDBJ databases">
        <title>Paraburkholderia sp. G-4-1-8 isolated from soil.</title>
        <authorList>
            <person name="Dahal R.H."/>
        </authorList>
    </citation>
    <scope>NUCLEOTIDE SEQUENCE [LARGE SCALE GENOMIC DNA]</scope>
    <source>
        <strain evidence="1 2">G-4-1-8</strain>
    </source>
</reference>
<accession>A0A7X9X6U3</accession>
<comment type="caution">
    <text evidence="1">The sequence shown here is derived from an EMBL/GenBank/DDBJ whole genome shotgun (WGS) entry which is preliminary data.</text>
</comment>
<dbReference type="EMBL" id="JABBFZ010000009">
    <property type="protein sequence ID" value="NML32551.1"/>
    <property type="molecule type" value="Genomic_DNA"/>
</dbReference>
<dbReference type="AlphaFoldDB" id="A0A7X9X6U3"/>
<evidence type="ECO:0000313" key="1">
    <source>
        <dbReference type="EMBL" id="NML32551.1"/>
    </source>
</evidence>